<comment type="caution">
    <text evidence="3">The sequence shown here is derived from an EMBL/GenBank/DDBJ whole genome shotgun (WGS) entry which is preliminary data.</text>
</comment>
<feature type="coiled-coil region" evidence="1">
    <location>
        <begin position="94"/>
        <end position="121"/>
    </location>
</feature>
<name>A0A158E4H4_9BURK</name>
<keyword evidence="2" id="KW-0812">Transmembrane</keyword>
<dbReference type="RefSeq" id="WP_157697668.1">
    <property type="nucleotide sequence ID" value="NZ_FCOX02000044.1"/>
</dbReference>
<reference evidence="3" key="1">
    <citation type="submission" date="2016-01" db="EMBL/GenBank/DDBJ databases">
        <authorList>
            <person name="Peeters C."/>
        </authorList>
    </citation>
    <scope>NUCLEOTIDE SEQUENCE</scope>
    <source>
        <strain evidence="3">LMG 29321</strain>
    </source>
</reference>
<sequence>MKLPHWQRQWVAGVAFFTVERDELDCYDVLCNCDRPGRTQTAGNMNVFLIFLQQNYGLLLLPLLPMALVHVIAFLFRRYFGSMPDKSLTPAQEMTRQAEHVIRLQNEIKRLRTELDVAEARLA</sequence>
<accession>A0A158E4H4</accession>
<evidence type="ECO:0000256" key="2">
    <source>
        <dbReference type="SAM" id="Phobius"/>
    </source>
</evidence>
<keyword evidence="2" id="KW-1133">Transmembrane helix</keyword>
<keyword evidence="1" id="KW-0175">Coiled coil</keyword>
<dbReference type="AlphaFoldDB" id="A0A158E4H4"/>
<organism evidence="3 4">
    <name type="scientific">Caballeronia calidae</name>
    <dbReference type="NCBI Taxonomy" id="1777139"/>
    <lineage>
        <taxon>Bacteria</taxon>
        <taxon>Pseudomonadati</taxon>
        <taxon>Pseudomonadota</taxon>
        <taxon>Betaproteobacteria</taxon>
        <taxon>Burkholderiales</taxon>
        <taxon>Burkholderiaceae</taxon>
        <taxon>Caballeronia</taxon>
    </lineage>
</organism>
<dbReference type="Proteomes" id="UP000071859">
    <property type="component" value="Unassembled WGS sequence"/>
</dbReference>
<evidence type="ECO:0000313" key="4">
    <source>
        <dbReference type="Proteomes" id="UP000071859"/>
    </source>
</evidence>
<proteinExistence type="predicted"/>
<evidence type="ECO:0000256" key="1">
    <source>
        <dbReference type="SAM" id="Coils"/>
    </source>
</evidence>
<feature type="transmembrane region" description="Helical" evidence="2">
    <location>
        <begin position="56"/>
        <end position="76"/>
    </location>
</feature>
<dbReference type="OrthoDB" id="9998766at2"/>
<gene>
    <name evidence="3" type="ORF">AWB78_06125</name>
</gene>
<dbReference type="EMBL" id="FCOX02000044">
    <property type="protein sequence ID" value="SAL01336.1"/>
    <property type="molecule type" value="Genomic_DNA"/>
</dbReference>
<keyword evidence="4" id="KW-1185">Reference proteome</keyword>
<protein>
    <submittedName>
        <fullName evidence="3">Uncharacterized protein</fullName>
    </submittedName>
</protein>
<evidence type="ECO:0000313" key="3">
    <source>
        <dbReference type="EMBL" id="SAL01336.1"/>
    </source>
</evidence>
<keyword evidence="2" id="KW-0472">Membrane</keyword>